<dbReference type="PRINTS" id="PR00237">
    <property type="entry name" value="GPCRRHODOPSN"/>
</dbReference>
<name>A0A6P7SWT3_9MOLL</name>
<dbReference type="PROSITE" id="PS50262">
    <property type="entry name" value="G_PROTEIN_RECEP_F1_2"/>
    <property type="match status" value="1"/>
</dbReference>
<evidence type="ECO:0000256" key="2">
    <source>
        <dbReference type="ARBA" id="ARBA00019090"/>
    </source>
</evidence>
<dbReference type="PANTHER" id="PTHR24238">
    <property type="entry name" value="G-PROTEIN COUPLED RECEPTOR"/>
    <property type="match status" value="1"/>
</dbReference>
<organism evidence="20 21">
    <name type="scientific">Octopus sinensis</name>
    <name type="common">East Asian common octopus</name>
    <dbReference type="NCBI Taxonomy" id="2607531"/>
    <lineage>
        <taxon>Eukaryota</taxon>
        <taxon>Metazoa</taxon>
        <taxon>Spiralia</taxon>
        <taxon>Lophotrochozoa</taxon>
        <taxon>Mollusca</taxon>
        <taxon>Cephalopoda</taxon>
        <taxon>Coleoidea</taxon>
        <taxon>Octopodiformes</taxon>
        <taxon>Octopoda</taxon>
        <taxon>Incirrata</taxon>
        <taxon>Octopodidae</taxon>
        <taxon>Octopus</taxon>
    </lineage>
</organism>
<protein>
    <recommendedName>
        <fullName evidence="2">Gastrin/cholecystokinin type B receptor</fullName>
    </recommendedName>
    <alternativeName>
        <fullName evidence="15">Cholecystokinin-2 receptor</fullName>
    </alternativeName>
</protein>
<dbReference type="InterPro" id="IPR009126">
    <property type="entry name" value="Cholcskin_rcpt"/>
</dbReference>
<keyword evidence="20" id="KW-1185">Reference proteome</keyword>
<feature type="transmembrane region" description="Helical" evidence="18">
    <location>
        <begin position="415"/>
        <end position="435"/>
    </location>
</feature>
<dbReference type="GO" id="GO:0005886">
    <property type="term" value="C:plasma membrane"/>
    <property type="evidence" value="ECO:0007669"/>
    <property type="project" value="UniProtKB-SubCell"/>
</dbReference>
<dbReference type="Pfam" id="PF00001">
    <property type="entry name" value="7tm_1"/>
    <property type="match status" value="1"/>
</dbReference>
<evidence type="ECO:0000259" key="19">
    <source>
        <dbReference type="PROSITE" id="PS50262"/>
    </source>
</evidence>
<keyword evidence="13" id="KW-0449">Lipoprotein</keyword>
<evidence type="ECO:0000256" key="15">
    <source>
        <dbReference type="ARBA" id="ARBA00031093"/>
    </source>
</evidence>
<feature type="compositionally biased region" description="Polar residues" evidence="17">
    <location>
        <begin position="7"/>
        <end position="23"/>
    </location>
</feature>
<evidence type="ECO:0000256" key="5">
    <source>
        <dbReference type="ARBA" id="ARBA00022989"/>
    </source>
</evidence>
<feature type="transmembrane region" description="Helical" evidence="18">
    <location>
        <begin position="159"/>
        <end position="181"/>
    </location>
</feature>
<comment type="function">
    <text evidence="14">Receptor for gastrin and cholecystokinin. The CCK-B receptors occur throughout the central nervous system where they modulate anxiety, analgesia, arousal, and neuroleptic activity. This receptor mediates its action by association with G proteins that activate a phosphatidylinositol-calcium second messenger system.</text>
</comment>
<evidence type="ECO:0000256" key="13">
    <source>
        <dbReference type="ARBA" id="ARBA00023288"/>
    </source>
</evidence>
<dbReference type="PRINTS" id="PR00527">
    <property type="entry name" value="GASTRINR"/>
</dbReference>
<evidence type="ECO:0000256" key="10">
    <source>
        <dbReference type="ARBA" id="ARBA00023170"/>
    </source>
</evidence>
<keyword evidence="12 16" id="KW-0807">Transducer</keyword>
<feature type="transmembrane region" description="Helical" evidence="18">
    <location>
        <begin position="455"/>
        <end position="477"/>
    </location>
</feature>
<keyword evidence="3" id="KW-1003">Cell membrane</keyword>
<evidence type="ECO:0000256" key="14">
    <source>
        <dbReference type="ARBA" id="ARBA00025402"/>
    </source>
</evidence>
<keyword evidence="10 16" id="KW-0675">Receptor</keyword>
<evidence type="ECO:0000256" key="3">
    <source>
        <dbReference type="ARBA" id="ARBA00022475"/>
    </source>
</evidence>
<evidence type="ECO:0000256" key="18">
    <source>
        <dbReference type="SAM" id="Phobius"/>
    </source>
</evidence>
<dbReference type="GO" id="GO:0015054">
    <property type="term" value="F:gastrin receptor activity"/>
    <property type="evidence" value="ECO:0007669"/>
    <property type="project" value="InterPro"/>
</dbReference>
<evidence type="ECO:0000256" key="7">
    <source>
        <dbReference type="ARBA" id="ARBA00023136"/>
    </source>
</evidence>
<evidence type="ECO:0000256" key="11">
    <source>
        <dbReference type="ARBA" id="ARBA00023180"/>
    </source>
</evidence>
<gene>
    <name evidence="21" type="primary">LOC115217197</name>
</gene>
<evidence type="ECO:0000256" key="16">
    <source>
        <dbReference type="RuleBase" id="RU000688"/>
    </source>
</evidence>
<reference evidence="21" key="1">
    <citation type="submission" date="2025-08" db="UniProtKB">
        <authorList>
            <consortium name="RefSeq"/>
        </authorList>
    </citation>
    <scope>IDENTIFICATION</scope>
</reference>
<evidence type="ECO:0000256" key="8">
    <source>
        <dbReference type="ARBA" id="ARBA00023139"/>
    </source>
</evidence>
<dbReference type="SMART" id="SM01381">
    <property type="entry name" value="7TM_GPCR_Srsx"/>
    <property type="match status" value="1"/>
</dbReference>
<comment type="subcellular location">
    <subcellularLocation>
        <location evidence="1">Cell membrane</location>
        <topology evidence="1">Multi-pass membrane protein</topology>
    </subcellularLocation>
</comment>
<proteinExistence type="inferred from homology"/>
<comment type="similarity">
    <text evidence="16">Belongs to the G-protein coupled receptor 1 family.</text>
</comment>
<evidence type="ECO:0000256" key="9">
    <source>
        <dbReference type="ARBA" id="ARBA00023157"/>
    </source>
</evidence>
<keyword evidence="5 18" id="KW-1133">Transmembrane helix</keyword>
<dbReference type="Proteomes" id="UP000515154">
    <property type="component" value="Linkage group LG11"/>
</dbReference>
<dbReference type="PANTHER" id="PTHR24238:SF75">
    <property type="entry name" value="CHOLECYSTOKININ-LIKE RECEPTOR AT 17D1-RELATED"/>
    <property type="match status" value="1"/>
</dbReference>
<evidence type="ECO:0000313" key="21">
    <source>
        <dbReference type="RefSeq" id="XP_029642692.2"/>
    </source>
</evidence>
<dbReference type="PRINTS" id="PR01822">
    <property type="entry name" value="CCYSTOKININR"/>
</dbReference>
<accession>A0A6P7SWT3</accession>
<evidence type="ECO:0000256" key="6">
    <source>
        <dbReference type="ARBA" id="ARBA00023040"/>
    </source>
</evidence>
<dbReference type="AlphaFoldDB" id="A0A6P7SWT3"/>
<feature type="region of interest" description="Disordered" evidence="17">
    <location>
        <begin position="1"/>
        <end position="31"/>
    </location>
</feature>
<keyword evidence="8" id="KW-0564">Palmitate</keyword>
<feature type="domain" description="G-protein coupled receptors family 1 profile" evidence="19">
    <location>
        <begin position="172"/>
        <end position="474"/>
    </location>
</feature>
<keyword evidence="7 18" id="KW-0472">Membrane</keyword>
<keyword evidence="6 16" id="KW-0297">G-protein coupled receptor</keyword>
<dbReference type="InterPro" id="IPR017452">
    <property type="entry name" value="GPCR_Rhodpsn_7TM"/>
</dbReference>
<dbReference type="GO" id="GO:0008188">
    <property type="term" value="F:neuropeptide receptor activity"/>
    <property type="evidence" value="ECO:0007669"/>
    <property type="project" value="TreeGrafter"/>
</dbReference>
<dbReference type="SUPFAM" id="SSF81321">
    <property type="entry name" value="Family A G protein-coupled receptor-like"/>
    <property type="match status" value="1"/>
</dbReference>
<feature type="transmembrane region" description="Helical" evidence="18">
    <location>
        <begin position="193"/>
        <end position="218"/>
    </location>
</feature>
<feature type="region of interest" description="Disordered" evidence="17">
    <location>
        <begin position="63"/>
        <end position="115"/>
    </location>
</feature>
<evidence type="ECO:0000313" key="20">
    <source>
        <dbReference type="Proteomes" id="UP000515154"/>
    </source>
</evidence>
<keyword evidence="4 16" id="KW-0812">Transmembrane</keyword>
<dbReference type="InterPro" id="IPR000314">
    <property type="entry name" value="Gastrin_rcpt"/>
</dbReference>
<evidence type="ECO:0000256" key="12">
    <source>
        <dbReference type="ARBA" id="ARBA00023224"/>
    </source>
</evidence>
<feature type="transmembrane region" description="Helical" evidence="18">
    <location>
        <begin position="230"/>
        <end position="251"/>
    </location>
</feature>
<keyword evidence="11" id="KW-0325">Glycoprotein</keyword>
<dbReference type="KEGG" id="osn:115217197"/>
<evidence type="ECO:0000256" key="4">
    <source>
        <dbReference type="ARBA" id="ARBA00022692"/>
    </source>
</evidence>
<dbReference type="InterPro" id="IPR000276">
    <property type="entry name" value="GPCR_Rhodpsn"/>
</dbReference>
<sequence length="528" mass="60223">MVRPTRGRNSSGYHLNSNNTNGTISRSNNKTNKNKYNSIIIANNNNNNGVDNSTGDGIDLETGSVGYHFDGDQLPLNQRQQPTHNDHPYSYHRQQQKRRHNNNNNNSHPHPHVYDGLFDDMDNISDIGDNNNNNSNTNNARNQTTSTRNFKHWITDIRIPFYIIIFILAVVGNSLVILTLVQNKRMRTVTNVFLLNLSISDLLLAVFCMPFTLIPTIMQDFIFGKTVCVMIRYLQAVSVAVSCFTLVAISLERYFAICRPLQSRSWQTVTHAYISIVICWALSAMITIPIATYNKLVPYISFSKCEEKWPAKIGEQIYTSLLDLVLLLVPIFIMSMAYGMICFTLWKGIRLERLAEKVNQKRQGNSDEIETMMCSGRAVGETPIRTQKRSKHFYDYSGGIRQSNSEKSQAAKLRVIRMLFVIVLEFFVCWCPLYFIQTWLSFDSKGANENISPTLLGFVYLLAYTSSCTNPITYAFMNKKFRQGFLSVFRCCKVSKSNISRRPNTSMSGFNASSRIATSRIVLYDKVQ</sequence>
<dbReference type="PROSITE" id="PS00237">
    <property type="entry name" value="G_PROTEIN_RECEP_F1_1"/>
    <property type="match status" value="1"/>
</dbReference>
<feature type="transmembrane region" description="Helical" evidence="18">
    <location>
        <begin position="272"/>
        <end position="293"/>
    </location>
</feature>
<evidence type="ECO:0000256" key="17">
    <source>
        <dbReference type="SAM" id="MobiDB-lite"/>
    </source>
</evidence>
<feature type="transmembrane region" description="Helical" evidence="18">
    <location>
        <begin position="324"/>
        <end position="346"/>
    </location>
</feature>
<evidence type="ECO:0000256" key="1">
    <source>
        <dbReference type="ARBA" id="ARBA00004651"/>
    </source>
</evidence>
<keyword evidence="9" id="KW-1015">Disulfide bond</keyword>
<dbReference type="RefSeq" id="XP_029642692.2">
    <property type="nucleotide sequence ID" value="XM_029786832.2"/>
</dbReference>
<dbReference type="Gene3D" id="1.20.1070.10">
    <property type="entry name" value="Rhodopsin 7-helix transmembrane proteins"/>
    <property type="match status" value="1"/>
</dbReference>